<dbReference type="Proteomes" id="UP000576082">
    <property type="component" value="Unassembled WGS sequence"/>
</dbReference>
<keyword evidence="2" id="KW-1185">Reference proteome</keyword>
<name>A0A7X9S2C6_9BACT</name>
<reference evidence="1 2" key="1">
    <citation type="submission" date="2020-04" db="EMBL/GenBank/DDBJ databases">
        <title>Flammeovirga sp. SR4, a novel species isolated from seawater.</title>
        <authorList>
            <person name="Wang X."/>
        </authorList>
    </citation>
    <scope>NUCLEOTIDE SEQUENCE [LARGE SCALE GENOMIC DNA]</scope>
    <source>
        <strain evidence="1 2">ATCC 23126</strain>
    </source>
</reference>
<sequence length="236" mass="27070">MLYLLNKGIGQLQEVLDTRNVTLSQRESSKLLTINKVLFQQQYMFDNNTSRIDDRIISLAKPWLRPIVRGKETKRVEFGFKGHILQAGGISIIDHLSPNAFNESTRLIQSFYKHQKIFGSATHIGADGIYATNENRRFITDKKIITNFKKKGPKSYTKEEKSMVEIIAKERATRMEGIFGTHKRNYGLDKIKARTEPNEKLWIVFGILTSNAVLMVKKKEEKESKTPQGNQLKLAV</sequence>
<organism evidence="1 2">
    <name type="scientific">Flammeovirga aprica JL-4</name>
    <dbReference type="NCBI Taxonomy" id="694437"/>
    <lineage>
        <taxon>Bacteria</taxon>
        <taxon>Pseudomonadati</taxon>
        <taxon>Bacteroidota</taxon>
        <taxon>Cytophagia</taxon>
        <taxon>Cytophagales</taxon>
        <taxon>Flammeovirgaceae</taxon>
        <taxon>Flammeovirga</taxon>
    </lineage>
</organism>
<protein>
    <recommendedName>
        <fullName evidence="3">Transposase</fullName>
    </recommendedName>
</protein>
<evidence type="ECO:0000313" key="1">
    <source>
        <dbReference type="EMBL" id="NME73044.1"/>
    </source>
</evidence>
<accession>A0A7X9S2C6</accession>
<comment type="caution">
    <text evidence="1">The sequence shown here is derived from an EMBL/GenBank/DDBJ whole genome shotgun (WGS) entry which is preliminary data.</text>
</comment>
<evidence type="ECO:0000313" key="2">
    <source>
        <dbReference type="Proteomes" id="UP000576082"/>
    </source>
</evidence>
<proteinExistence type="predicted"/>
<dbReference type="EMBL" id="JABANE010000321">
    <property type="protein sequence ID" value="NME73044.1"/>
    <property type="molecule type" value="Genomic_DNA"/>
</dbReference>
<gene>
    <name evidence="1" type="ORF">HHU12_34150</name>
</gene>
<dbReference type="AlphaFoldDB" id="A0A7X9S2C6"/>
<evidence type="ECO:0008006" key="3">
    <source>
        <dbReference type="Google" id="ProtNLM"/>
    </source>
</evidence>